<dbReference type="Gene3D" id="3.30.360.10">
    <property type="entry name" value="Dihydrodipicolinate Reductase, domain 2"/>
    <property type="match status" value="1"/>
</dbReference>
<feature type="non-terminal residue" evidence="2">
    <location>
        <position position="1"/>
    </location>
</feature>
<evidence type="ECO:0000313" key="2">
    <source>
        <dbReference type="EMBL" id="KKL63136.1"/>
    </source>
</evidence>
<proteinExistence type="predicted"/>
<name>A0A0F9EA98_9ZZZZ</name>
<feature type="domain" description="GFO/IDH/MocA-like oxidoreductase" evidence="1">
    <location>
        <begin position="2"/>
        <end position="124"/>
    </location>
</feature>
<dbReference type="SUPFAM" id="SSF55347">
    <property type="entry name" value="Glyceraldehyde-3-phosphate dehydrogenase-like, C-terminal domain"/>
    <property type="match status" value="1"/>
</dbReference>
<dbReference type="Pfam" id="PF22725">
    <property type="entry name" value="GFO_IDH_MocA_C3"/>
    <property type="match status" value="1"/>
</dbReference>
<dbReference type="AlphaFoldDB" id="A0A0F9EA98"/>
<protein>
    <recommendedName>
        <fullName evidence="1">GFO/IDH/MocA-like oxidoreductase domain-containing protein</fullName>
    </recommendedName>
</protein>
<accession>A0A0F9EA98</accession>
<dbReference type="PANTHER" id="PTHR43377:SF1">
    <property type="entry name" value="BILIVERDIN REDUCTASE A"/>
    <property type="match status" value="1"/>
</dbReference>
<dbReference type="PANTHER" id="PTHR43377">
    <property type="entry name" value="BILIVERDIN REDUCTASE A"/>
    <property type="match status" value="1"/>
</dbReference>
<dbReference type="InterPro" id="IPR055170">
    <property type="entry name" value="GFO_IDH_MocA-like_dom"/>
</dbReference>
<sequence>RYAHLKQRVADGELGEPVSVFARRLNYVGLQDRLRGRVSVLSFLGVHDFDYVRWLLDSEPVRVVTESVAKVHKAAGYDIEDQTFTLIRFANDAVACVEAGWVLPNSHPRRADFSLQIIGTKGMAQYGLLPGDLAVCTEAGWEIPRLGGGLDLEIAHFLDCIVHDRPPLVTGPDGREALRMSLAAQESAKTGRIVEL</sequence>
<dbReference type="InterPro" id="IPR051450">
    <property type="entry name" value="Gfo/Idh/MocA_Oxidoreductases"/>
</dbReference>
<comment type="caution">
    <text evidence="2">The sequence shown here is derived from an EMBL/GenBank/DDBJ whole genome shotgun (WGS) entry which is preliminary data.</text>
</comment>
<organism evidence="2">
    <name type="scientific">marine sediment metagenome</name>
    <dbReference type="NCBI Taxonomy" id="412755"/>
    <lineage>
        <taxon>unclassified sequences</taxon>
        <taxon>metagenomes</taxon>
        <taxon>ecological metagenomes</taxon>
    </lineage>
</organism>
<reference evidence="2" key="1">
    <citation type="journal article" date="2015" name="Nature">
        <title>Complex archaea that bridge the gap between prokaryotes and eukaryotes.</title>
        <authorList>
            <person name="Spang A."/>
            <person name="Saw J.H."/>
            <person name="Jorgensen S.L."/>
            <person name="Zaremba-Niedzwiedzka K."/>
            <person name="Martijn J."/>
            <person name="Lind A.E."/>
            <person name="van Eijk R."/>
            <person name="Schleper C."/>
            <person name="Guy L."/>
            <person name="Ettema T.J."/>
        </authorList>
    </citation>
    <scope>NUCLEOTIDE SEQUENCE</scope>
</reference>
<gene>
    <name evidence="2" type="ORF">LCGC14_2178130</name>
</gene>
<evidence type="ECO:0000259" key="1">
    <source>
        <dbReference type="Pfam" id="PF22725"/>
    </source>
</evidence>
<dbReference type="EMBL" id="LAZR01028269">
    <property type="protein sequence ID" value="KKL63136.1"/>
    <property type="molecule type" value="Genomic_DNA"/>
</dbReference>